<evidence type="ECO:0000259" key="10">
    <source>
        <dbReference type="PROSITE" id="PS51837"/>
    </source>
</evidence>
<keyword evidence="12" id="KW-1185">Reference proteome</keyword>
<evidence type="ECO:0000256" key="8">
    <source>
        <dbReference type="SAM" id="MobiDB-lite"/>
    </source>
</evidence>
<feature type="region of interest" description="Disordered" evidence="8">
    <location>
        <begin position="1"/>
        <end position="55"/>
    </location>
</feature>
<sequence length="145" mass="15158">MSAPSGVPGPSAPPSYEETTGINVSYPHPYPAPEHGPKLDGKATNPPPSIGQPAPTPVAVQTVYVQQPIVFSDRSVQMSCPSCNQTIMTRLSYDSGALTWLCCGGLCLLGCVAGCCLIPFCTDSLKDVCHTCPKCGALVGSYKRL</sequence>
<dbReference type="InterPro" id="IPR006629">
    <property type="entry name" value="LITAF"/>
</dbReference>
<dbReference type="EMBL" id="VZTY01032192">
    <property type="protein sequence ID" value="NXU58449.1"/>
    <property type="molecule type" value="Genomic_DNA"/>
</dbReference>
<evidence type="ECO:0000256" key="9">
    <source>
        <dbReference type="SAM" id="Phobius"/>
    </source>
</evidence>
<evidence type="ECO:0000256" key="5">
    <source>
        <dbReference type="ARBA" id="ARBA00022723"/>
    </source>
</evidence>
<gene>
    <name evidence="11" type="primary">Litaf</name>
    <name evidence="11" type="ORF">TURVEL_R00652</name>
</gene>
<evidence type="ECO:0000256" key="6">
    <source>
        <dbReference type="ARBA" id="ARBA00022833"/>
    </source>
</evidence>
<feature type="non-terminal residue" evidence="11">
    <location>
        <position position="145"/>
    </location>
</feature>
<reference evidence="11 12" key="1">
    <citation type="submission" date="2019-09" db="EMBL/GenBank/DDBJ databases">
        <title>Bird 10,000 Genomes (B10K) Project - Family phase.</title>
        <authorList>
            <person name="Zhang G."/>
        </authorList>
    </citation>
    <scope>NUCLEOTIDE SEQUENCE [LARGE SCALE GENOMIC DNA]</scope>
    <source>
        <strain evidence="11">B10K-DU-029-46</strain>
    </source>
</reference>
<dbReference type="GO" id="GO:0098574">
    <property type="term" value="C:cytoplasmic side of lysosomal membrane"/>
    <property type="evidence" value="ECO:0007669"/>
    <property type="project" value="TreeGrafter"/>
</dbReference>
<keyword evidence="7 9" id="KW-0472">Membrane</keyword>
<evidence type="ECO:0000256" key="3">
    <source>
        <dbReference type="ARBA" id="ARBA00004630"/>
    </source>
</evidence>
<proteinExistence type="inferred from homology"/>
<feature type="transmembrane region" description="Helical" evidence="9">
    <location>
        <begin position="97"/>
        <end position="120"/>
    </location>
</feature>
<keyword evidence="9" id="KW-0812">Transmembrane</keyword>
<keyword evidence="6" id="KW-0862">Zinc</keyword>
<evidence type="ECO:0000256" key="2">
    <source>
        <dbReference type="ARBA" id="ARBA00004414"/>
    </source>
</evidence>
<feature type="compositionally biased region" description="Pro residues" evidence="8">
    <location>
        <begin position="45"/>
        <end position="55"/>
    </location>
</feature>
<evidence type="ECO:0000256" key="4">
    <source>
        <dbReference type="ARBA" id="ARBA00005975"/>
    </source>
</evidence>
<dbReference type="InterPro" id="IPR037519">
    <property type="entry name" value="LITAF_fam"/>
</dbReference>
<keyword evidence="5" id="KW-0479">Metal-binding</keyword>
<evidence type="ECO:0000256" key="1">
    <source>
        <dbReference type="ARBA" id="ARBA00004125"/>
    </source>
</evidence>
<dbReference type="GO" id="GO:0005634">
    <property type="term" value="C:nucleus"/>
    <property type="evidence" value="ECO:0007669"/>
    <property type="project" value="TreeGrafter"/>
</dbReference>
<dbReference type="GO" id="GO:0008270">
    <property type="term" value="F:zinc ion binding"/>
    <property type="evidence" value="ECO:0007669"/>
    <property type="project" value="TreeGrafter"/>
</dbReference>
<dbReference type="PROSITE" id="PS51837">
    <property type="entry name" value="LITAF"/>
    <property type="match status" value="1"/>
</dbReference>
<evidence type="ECO:0000256" key="7">
    <source>
        <dbReference type="ARBA" id="ARBA00023136"/>
    </source>
</evidence>
<feature type="domain" description="LITAF" evidence="10">
    <location>
        <begin position="60"/>
        <end position="144"/>
    </location>
</feature>
<organism evidence="11 12">
    <name type="scientific">Turnix velox</name>
    <name type="common">Little buttonquail</name>
    <dbReference type="NCBI Taxonomy" id="2529409"/>
    <lineage>
        <taxon>Eukaryota</taxon>
        <taxon>Metazoa</taxon>
        <taxon>Chordata</taxon>
        <taxon>Craniata</taxon>
        <taxon>Vertebrata</taxon>
        <taxon>Euteleostomi</taxon>
        <taxon>Archelosauria</taxon>
        <taxon>Archosauria</taxon>
        <taxon>Dinosauria</taxon>
        <taxon>Saurischia</taxon>
        <taxon>Theropoda</taxon>
        <taxon>Coelurosauria</taxon>
        <taxon>Aves</taxon>
        <taxon>Neognathae</taxon>
        <taxon>Neoaves</taxon>
        <taxon>Charadriiformes</taxon>
        <taxon>Turnicidae</taxon>
        <taxon>Turnix</taxon>
    </lineage>
</organism>
<comment type="subcellular location">
    <subcellularLocation>
        <location evidence="1">Endosome membrane</location>
        <topology evidence="1">Peripheral membrane protein</topology>
        <orientation evidence="1">Cytoplasmic side</orientation>
    </subcellularLocation>
    <subcellularLocation>
        <location evidence="2">Late endosome membrane</location>
    </subcellularLocation>
    <subcellularLocation>
        <location evidence="3">Lysosome membrane</location>
        <topology evidence="3">Peripheral membrane protein</topology>
        <orientation evidence="3">Cytoplasmic side</orientation>
    </subcellularLocation>
</comment>
<dbReference type="GO" id="GO:0098560">
    <property type="term" value="C:cytoplasmic side of late endosome membrane"/>
    <property type="evidence" value="ECO:0007669"/>
    <property type="project" value="TreeGrafter"/>
</dbReference>
<dbReference type="AlphaFoldDB" id="A0A7L3LVT9"/>
<comment type="caution">
    <text evidence="11">The sequence shown here is derived from an EMBL/GenBank/DDBJ whole genome shotgun (WGS) entry which is preliminary data.</text>
</comment>
<dbReference type="PANTHER" id="PTHR23292">
    <property type="entry name" value="LIPOPOLYSACCHARIDE-INDUCED TUMOR NECROSIS FACTOR-ALPHA FACTOR"/>
    <property type="match status" value="1"/>
</dbReference>
<dbReference type="SMART" id="SM00714">
    <property type="entry name" value="LITAF"/>
    <property type="match status" value="1"/>
</dbReference>
<dbReference type="Proteomes" id="UP000582182">
    <property type="component" value="Unassembled WGS sequence"/>
</dbReference>
<accession>A0A7L3LVT9</accession>
<dbReference type="GO" id="GO:0001817">
    <property type="term" value="P:regulation of cytokine production"/>
    <property type="evidence" value="ECO:0007669"/>
    <property type="project" value="TreeGrafter"/>
</dbReference>
<feature type="non-terminal residue" evidence="11">
    <location>
        <position position="1"/>
    </location>
</feature>
<evidence type="ECO:0000313" key="11">
    <source>
        <dbReference type="EMBL" id="NXU58449.1"/>
    </source>
</evidence>
<evidence type="ECO:0000313" key="12">
    <source>
        <dbReference type="Proteomes" id="UP000582182"/>
    </source>
</evidence>
<dbReference type="OrthoDB" id="4713066at2759"/>
<dbReference type="Pfam" id="PF10601">
    <property type="entry name" value="zf-LITAF-like"/>
    <property type="match status" value="1"/>
</dbReference>
<name>A0A7L3LVT9_9CHAR</name>
<protein>
    <submittedName>
        <fullName evidence="11">LITAF factor</fullName>
    </submittedName>
</protein>
<keyword evidence="9" id="KW-1133">Transmembrane helix</keyword>
<dbReference type="PANTHER" id="PTHR23292:SF46">
    <property type="entry name" value="LIPOPOLYSACCHARIDE-INDUCED TUMOR NECROSIS FACTOR-ALPHA FACTOR HOMOLOG"/>
    <property type="match status" value="1"/>
</dbReference>
<comment type="similarity">
    <text evidence="4">Belongs to the CDIP1/LITAF family.</text>
</comment>